<comment type="caution">
    <text evidence="4">The sequence shown here is derived from an EMBL/GenBank/DDBJ whole genome shotgun (WGS) entry which is preliminary data.</text>
</comment>
<evidence type="ECO:0000259" key="3">
    <source>
        <dbReference type="PROSITE" id="PS51745"/>
    </source>
</evidence>
<gene>
    <name evidence="4" type="ORF">HID58_033817</name>
</gene>
<dbReference type="InterPro" id="IPR010525">
    <property type="entry name" value="ARF_dom"/>
</dbReference>
<evidence type="ECO:0000256" key="1">
    <source>
        <dbReference type="ARBA" id="ARBA00007853"/>
    </source>
</evidence>
<proteinExistence type="inferred from homology"/>
<dbReference type="Gene3D" id="2.30.30.1040">
    <property type="match status" value="1"/>
</dbReference>
<dbReference type="EMBL" id="JAGKQM010000009">
    <property type="protein sequence ID" value="KAH0910496.1"/>
    <property type="molecule type" value="Genomic_DNA"/>
</dbReference>
<dbReference type="Proteomes" id="UP000824890">
    <property type="component" value="Unassembled WGS sequence"/>
</dbReference>
<protein>
    <recommendedName>
        <fullName evidence="3">PB1 domain-containing protein</fullName>
    </recommendedName>
</protein>
<dbReference type="InterPro" id="IPR044835">
    <property type="entry name" value="ARF_plant"/>
</dbReference>
<dbReference type="SUPFAM" id="SSF54277">
    <property type="entry name" value="CAD &amp; PB1 domains"/>
    <property type="match status" value="1"/>
</dbReference>
<keyword evidence="5" id="KW-1185">Reference proteome</keyword>
<name>A0ABQ8C0A5_BRANA</name>
<dbReference type="PANTHER" id="PTHR31384">
    <property type="entry name" value="AUXIN RESPONSE FACTOR 4-RELATED"/>
    <property type="match status" value="1"/>
</dbReference>
<organism evidence="4 5">
    <name type="scientific">Brassica napus</name>
    <name type="common">Rape</name>
    <dbReference type="NCBI Taxonomy" id="3708"/>
    <lineage>
        <taxon>Eukaryota</taxon>
        <taxon>Viridiplantae</taxon>
        <taxon>Streptophyta</taxon>
        <taxon>Embryophyta</taxon>
        <taxon>Tracheophyta</taxon>
        <taxon>Spermatophyta</taxon>
        <taxon>Magnoliopsida</taxon>
        <taxon>eudicotyledons</taxon>
        <taxon>Gunneridae</taxon>
        <taxon>Pentapetalae</taxon>
        <taxon>rosids</taxon>
        <taxon>malvids</taxon>
        <taxon>Brassicales</taxon>
        <taxon>Brassicaceae</taxon>
        <taxon>Brassiceae</taxon>
        <taxon>Brassica</taxon>
    </lineage>
</organism>
<dbReference type="Pfam" id="PF06507">
    <property type="entry name" value="ARF_AD"/>
    <property type="match status" value="1"/>
</dbReference>
<evidence type="ECO:0000313" key="5">
    <source>
        <dbReference type="Proteomes" id="UP000824890"/>
    </source>
</evidence>
<dbReference type="InterPro" id="IPR053793">
    <property type="entry name" value="PB1-like"/>
</dbReference>
<dbReference type="PROSITE" id="PS51745">
    <property type="entry name" value="PB1"/>
    <property type="match status" value="1"/>
</dbReference>
<dbReference type="Gene3D" id="3.10.20.90">
    <property type="entry name" value="Phosphatidylinositol 3-kinase Catalytic Subunit, Chain A, domain 1"/>
    <property type="match status" value="1"/>
</dbReference>
<dbReference type="PANTHER" id="PTHR31384:SF164">
    <property type="entry name" value="AUXIN RESPONSE FACTOR 12-RELATED"/>
    <property type="match status" value="1"/>
</dbReference>
<comment type="similarity">
    <text evidence="1">Belongs to the ARF family.</text>
</comment>
<feature type="domain" description="PB1" evidence="3">
    <location>
        <begin position="213"/>
        <end position="302"/>
    </location>
</feature>
<sequence length="450" mass="52170">MEGENGESQVGISKAAHQQHNIPTSLISKQSMHHSVVTTTALNSIKNKCMFVVFYKPRYNRTVVGVRDFSTHWKDLEWQSLKVQRDEAATIPRPEKVFLWEIELLTHSSNIFKSDDLKHKRQSKYMSLVCKHFSISSKMWAHTLSQRQEFRQSSIQFSMRLSFPTTYNEKMVQAMKETATTTATTSCRLFGVDLMVPAITKDPVEPIDSYKKKIKISKIFEDERVDHVQAKSRTKVCRFNLFDGYDELIDELERLFDIKGELHMHNQWEMFFIYDDGDMMILGDDLWPIFCNMAKEIFICSKEDVKIGISNNRFSKGDPTLTTTILPPDIQLHVLQWHQSVLFKGSIPNMDRLRVWGLIVPSDCLLCASYQENRQHIFFVAHIPLIFDISSRPKSISAVIQAGKVHRHFQIVLQGARNRLNRSAVFVMNTTELIYCSLACMHALKKKKRK</sequence>
<keyword evidence="2" id="KW-0927">Auxin signaling pathway</keyword>
<evidence type="ECO:0000256" key="2">
    <source>
        <dbReference type="ARBA" id="ARBA00023294"/>
    </source>
</evidence>
<evidence type="ECO:0000313" key="4">
    <source>
        <dbReference type="EMBL" id="KAH0910496.1"/>
    </source>
</evidence>
<accession>A0ABQ8C0A5</accession>
<reference evidence="4 5" key="1">
    <citation type="submission" date="2021-05" db="EMBL/GenBank/DDBJ databases">
        <title>Genome Assembly of Synthetic Allotetraploid Brassica napus Reveals Homoeologous Exchanges between Subgenomes.</title>
        <authorList>
            <person name="Davis J.T."/>
        </authorList>
    </citation>
    <scope>NUCLEOTIDE SEQUENCE [LARGE SCALE GENOMIC DNA]</scope>
    <source>
        <strain evidence="5">cv. Da-Ae</strain>
        <tissue evidence="4">Seedling</tissue>
    </source>
</reference>